<dbReference type="NCBIfam" id="TIGR00708">
    <property type="entry name" value="cobA"/>
    <property type="match status" value="1"/>
</dbReference>
<dbReference type="NCBIfam" id="NF004637">
    <property type="entry name" value="PRK05986.1"/>
    <property type="match status" value="1"/>
</dbReference>
<dbReference type="EMBL" id="QZAA01000239">
    <property type="protein sequence ID" value="RQD73721.1"/>
    <property type="molecule type" value="Genomic_DNA"/>
</dbReference>
<evidence type="ECO:0000313" key="1">
    <source>
        <dbReference type="EMBL" id="RQD73721.1"/>
    </source>
</evidence>
<dbReference type="Proteomes" id="UP000285138">
    <property type="component" value="Unassembled WGS sequence"/>
</dbReference>
<dbReference type="PIRSF" id="PIRSF015617">
    <property type="entry name" value="Adensltrnsf_CobA"/>
    <property type="match status" value="1"/>
</dbReference>
<organism evidence="1 2">
    <name type="scientific">Candidatus Syntrophonatronum acetioxidans</name>
    <dbReference type="NCBI Taxonomy" id="1795816"/>
    <lineage>
        <taxon>Bacteria</taxon>
        <taxon>Bacillati</taxon>
        <taxon>Bacillota</taxon>
        <taxon>Clostridia</taxon>
        <taxon>Eubacteriales</taxon>
        <taxon>Syntrophomonadaceae</taxon>
        <taxon>Candidatus Syntrophonatronum</taxon>
    </lineage>
</organism>
<keyword evidence="1" id="KW-0808">Transferase</keyword>
<dbReference type="EC" id="2.5.1.17" evidence="1"/>
<gene>
    <name evidence="1" type="primary">cobO</name>
    <name evidence="1" type="ORF">D5R97_08915</name>
</gene>
<sequence>MIFEKGLVQVYTGEGKGKTTAALGLALRAVGQGLKVYILQFLKSEEKSGEHKAAKLIPDIFIEQCGVKGFFNKDNISPAQKEKAMEGLARAKEAVMGQKYDMVILDEINVALDYGLIPLEEVIKLIEGRPLQVELVLTGRNVPEEIKDLADLISEVKMIKHPFAKGIKARKGIEF</sequence>
<reference evidence="1 2" key="1">
    <citation type="submission" date="2018-08" db="EMBL/GenBank/DDBJ databases">
        <title>The metabolism and importance of syntrophic acetate oxidation coupled to methane or sulfide production in haloalkaline environments.</title>
        <authorList>
            <person name="Timmers P.H.A."/>
            <person name="Vavourakis C.D."/>
            <person name="Sorokin D.Y."/>
            <person name="Sinninghe Damste J.S."/>
            <person name="Muyzer G."/>
            <person name="Stams A.J.M."/>
            <person name="Plugge C.M."/>
        </authorList>
    </citation>
    <scope>NUCLEOTIDE SEQUENCE [LARGE SCALE GENOMIC DNA]</scope>
    <source>
        <strain evidence="1">MSAO_Bac1</strain>
    </source>
</reference>
<dbReference type="PANTHER" id="PTHR46638">
    <property type="entry name" value="CORRINOID ADENOSYLTRANSFERASE"/>
    <property type="match status" value="1"/>
</dbReference>
<proteinExistence type="predicted"/>
<protein>
    <submittedName>
        <fullName evidence="1">Cob(I)yrinic acid a,c-diamide adenosyltransferase</fullName>
        <ecNumber evidence="1">2.5.1.17</ecNumber>
    </submittedName>
</protein>
<evidence type="ECO:0000313" key="2">
    <source>
        <dbReference type="Proteomes" id="UP000285138"/>
    </source>
</evidence>
<dbReference type="CDD" id="cd00561">
    <property type="entry name" value="CobA_ACA"/>
    <property type="match status" value="1"/>
</dbReference>
<dbReference type="InterPro" id="IPR027417">
    <property type="entry name" value="P-loop_NTPase"/>
</dbReference>
<comment type="caution">
    <text evidence="1">The sequence shown here is derived from an EMBL/GenBank/DDBJ whole genome shotgun (WGS) entry which is preliminary data.</text>
</comment>
<dbReference type="PANTHER" id="PTHR46638:SF1">
    <property type="entry name" value="CORRINOID ADENOSYLTRANSFERASE"/>
    <property type="match status" value="1"/>
</dbReference>
<dbReference type="AlphaFoldDB" id="A0A424YAR7"/>
<dbReference type="GO" id="GO:0005524">
    <property type="term" value="F:ATP binding"/>
    <property type="evidence" value="ECO:0007669"/>
    <property type="project" value="InterPro"/>
</dbReference>
<dbReference type="GO" id="GO:0009236">
    <property type="term" value="P:cobalamin biosynthetic process"/>
    <property type="evidence" value="ECO:0007669"/>
    <property type="project" value="InterPro"/>
</dbReference>
<dbReference type="SUPFAM" id="SSF52540">
    <property type="entry name" value="P-loop containing nucleoside triphosphate hydrolases"/>
    <property type="match status" value="1"/>
</dbReference>
<dbReference type="Pfam" id="PF02572">
    <property type="entry name" value="CobA_CobO_BtuR"/>
    <property type="match status" value="1"/>
</dbReference>
<dbReference type="Gene3D" id="3.40.50.300">
    <property type="entry name" value="P-loop containing nucleotide triphosphate hydrolases"/>
    <property type="match status" value="1"/>
</dbReference>
<accession>A0A424YAR7</accession>
<dbReference type="GO" id="GO:0008817">
    <property type="term" value="F:corrinoid adenosyltransferase activity"/>
    <property type="evidence" value="ECO:0007669"/>
    <property type="project" value="UniProtKB-EC"/>
</dbReference>
<dbReference type="InterPro" id="IPR003724">
    <property type="entry name" value="CblAdoTrfase_CobA"/>
</dbReference>
<name>A0A424YAR7_9FIRM</name>